<evidence type="ECO:0000313" key="1">
    <source>
        <dbReference type="EMBL" id="KIF54305.1"/>
    </source>
</evidence>
<dbReference type="AlphaFoldDB" id="A0A0C1ZAZ3"/>
<proteinExistence type="predicted"/>
<organism evidence="1 2">
    <name type="scientific">Vibrio owensii CAIM 1854 = LMG 25443</name>
    <dbReference type="NCBI Taxonomy" id="1229493"/>
    <lineage>
        <taxon>Bacteria</taxon>
        <taxon>Pseudomonadati</taxon>
        <taxon>Pseudomonadota</taxon>
        <taxon>Gammaproteobacteria</taxon>
        <taxon>Vibrionales</taxon>
        <taxon>Vibrionaceae</taxon>
        <taxon>Vibrio</taxon>
    </lineage>
</organism>
<comment type="caution">
    <text evidence="1">The sequence shown here is derived from an EMBL/GenBank/DDBJ whole genome shotgun (WGS) entry which is preliminary data.</text>
</comment>
<protein>
    <submittedName>
        <fullName evidence="1">Uncharacterized protein</fullName>
    </submittedName>
</protein>
<dbReference type="EMBL" id="JPRD01000008">
    <property type="protein sequence ID" value="KIF54305.1"/>
    <property type="molecule type" value="Genomic_DNA"/>
</dbReference>
<accession>A0A0C1ZAZ3</accession>
<gene>
    <name evidence="1" type="ORF">H735_04465</name>
</gene>
<sequence>MECAGATNFYPEVITPGGGETITYVHPLPNHFDISVAVNQNDYLENEEIVQKGGHGGAVIRYRDGDWSLHPEGSPFYFEVEEGERFSVTLRCIFIVPSDNS</sequence>
<dbReference type="PATRIC" id="fig|1229493.5.peg.5818"/>
<reference evidence="1 2" key="1">
    <citation type="submission" date="2014-07" db="EMBL/GenBank/DDBJ databases">
        <title>Unique and conserved regions in Vibrio harveyi and related species in comparison with the shrimp pathogen Vibrio harveyi CAIM 1792.</title>
        <authorList>
            <person name="Espinoza-Valles I."/>
            <person name="Vora G."/>
            <person name="Leekitcharoenphon P."/>
            <person name="Ussery D."/>
            <person name="Hoj L."/>
            <person name="Gomez-Gil B."/>
        </authorList>
    </citation>
    <scope>NUCLEOTIDE SEQUENCE [LARGE SCALE GENOMIC DNA]</scope>
    <source>
        <strain evidence="2">CAIM 1854 / LMG 25443</strain>
    </source>
</reference>
<name>A0A0C1ZAZ3_9VIBR</name>
<dbReference type="Proteomes" id="UP000031586">
    <property type="component" value="Unassembled WGS sequence"/>
</dbReference>
<evidence type="ECO:0000313" key="2">
    <source>
        <dbReference type="Proteomes" id="UP000031586"/>
    </source>
</evidence>